<organism evidence="1 2">
    <name type="scientific">Venturia effusa</name>
    <dbReference type="NCBI Taxonomy" id="50376"/>
    <lineage>
        <taxon>Eukaryota</taxon>
        <taxon>Fungi</taxon>
        <taxon>Dikarya</taxon>
        <taxon>Ascomycota</taxon>
        <taxon>Pezizomycotina</taxon>
        <taxon>Dothideomycetes</taxon>
        <taxon>Pleosporomycetidae</taxon>
        <taxon>Venturiales</taxon>
        <taxon>Venturiaceae</taxon>
        <taxon>Venturia</taxon>
    </lineage>
</organism>
<sequence>MFKKVQHHASKIGIRFRTKAEKCQKWLTDPEHEHRGTACLPAIRYSRKLWQLIRPRAKKHQQEVADDTTIKRSPSLMTLPRELRQQILLDTYDLNNHRNLKPLHYNRFHDFMCLRAQHVEAWSLNLRKVHPEMDRDMDFVTKTWAAQLHKIQGQLTYEFNYVWKNVLFENHAGMTPRQIAWRQQYREMFAEMGFLAHKVYWEANHPVLKYVRKIPGLRRRLGVDTRERMVWKHLHGYLQVAWDIVNDVPDDEDSWSDSSNF</sequence>
<reference evidence="1 2" key="1">
    <citation type="submission" date="2019-07" db="EMBL/GenBank/DDBJ databases">
        <title>Finished genome of Venturia effusa.</title>
        <authorList>
            <person name="Young C.A."/>
            <person name="Cox M.P."/>
            <person name="Ganley A.R.D."/>
            <person name="David W.J."/>
        </authorList>
    </citation>
    <scope>NUCLEOTIDE SEQUENCE [LARGE SCALE GENOMIC DNA]</scope>
    <source>
        <strain evidence="2">albino</strain>
    </source>
</reference>
<dbReference type="AlphaFoldDB" id="A0A517LIW2"/>
<name>A0A517LIW2_9PEZI</name>
<evidence type="ECO:0000313" key="1">
    <source>
        <dbReference type="EMBL" id="QDS75573.1"/>
    </source>
</evidence>
<keyword evidence="2" id="KW-1185">Reference proteome</keyword>
<evidence type="ECO:0000313" key="2">
    <source>
        <dbReference type="Proteomes" id="UP000316270"/>
    </source>
</evidence>
<protein>
    <submittedName>
        <fullName evidence="1">Uncharacterized protein</fullName>
    </submittedName>
</protein>
<gene>
    <name evidence="1" type="ORF">FKW77_005978</name>
</gene>
<dbReference type="OrthoDB" id="3905906at2759"/>
<dbReference type="Proteomes" id="UP000316270">
    <property type="component" value="Chromosome 13"/>
</dbReference>
<dbReference type="EMBL" id="CP042197">
    <property type="protein sequence ID" value="QDS75573.1"/>
    <property type="molecule type" value="Genomic_DNA"/>
</dbReference>
<accession>A0A517LIW2</accession>
<proteinExistence type="predicted"/>